<keyword evidence="1" id="KW-0812">Transmembrane</keyword>
<keyword evidence="1" id="KW-1133">Transmembrane helix</keyword>
<feature type="transmembrane region" description="Helical" evidence="1">
    <location>
        <begin position="35"/>
        <end position="56"/>
    </location>
</feature>
<reference evidence="2 3" key="1">
    <citation type="submission" date="2019-02" db="EMBL/GenBank/DDBJ databases">
        <authorList>
            <person name="Liuzzo S."/>
            <person name="Smith M.A."/>
            <person name="Garlena R.A."/>
            <person name="Russell D.A."/>
            <person name="Pope W.H."/>
            <person name="Jacobs-Sera D."/>
            <person name="Hatfull G.F."/>
        </authorList>
    </citation>
    <scope>NUCLEOTIDE SEQUENCE [LARGE SCALE GENOMIC DNA]</scope>
</reference>
<dbReference type="RefSeq" id="YP_010061537.1">
    <property type="nucleotide sequence ID" value="NC_054784.1"/>
</dbReference>
<keyword evidence="1" id="KW-0472">Membrane</keyword>
<evidence type="ECO:0000313" key="2">
    <source>
        <dbReference type="EMBL" id="QBJ00200.1"/>
    </source>
</evidence>
<organism evidence="2 3">
    <name type="scientific">Mycobacterium phage Pharaoh</name>
    <dbReference type="NCBI Taxonomy" id="2530140"/>
    <lineage>
        <taxon>Viruses</taxon>
        <taxon>Duplodnaviria</taxon>
        <taxon>Heunggongvirae</taxon>
        <taxon>Uroviricota</taxon>
        <taxon>Caudoviricetes</taxon>
        <taxon>Pharaohvirus</taxon>
        <taxon>Pharaohvirus pharaoh</taxon>
    </lineage>
</organism>
<dbReference type="EMBL" id="MK524530">
    <property type="protein sequence ID" value="QBJ00200.1"/>
    <property type="molecule type" value="Genomic_DNA"/>
</dbReference>
<gene>
    <name evidence="2" type="primary">11</name>
    <name evidence="2" type="ORF">SEA_PHARAOH_11</name>
</gene>
<protein>
    <submittedName>
        <fullName evidence="2">Holin</fullName>
    </submittedName>
</protein>
<evidence type="ECO:0000313" key="3">
    <source>
        <dbReference type="Proteomes" id="UP000293430"/>
    </source>
</evidence>
<dbReference type="InterPro" id="IPR032121">
    <property type="entry name" value="Myco_phage_holin"/>
</dbReference>
<name>A0A481W1V4_9CAUD</name>
<accession>A0A481W1V4</accession>
<proteinExistence type="predicted"/>
<keyword evidence="3" id="KW-1185">Reference proteome</keyword>
<evidence type="ECO:0000256" key="1">
    <source>
        <dbReference type="SAM" id="Phobius"/>
    </source>
</evidence>
<dbReference type="KEGG" id="vg:64871157"/>
<dbReference type="Proteomes" id="UP000293430">
    <property type="component" value="Segment"/>
</dbReference>
<dbReference type="Pfam" id="PF16081">
    <property type="entry name" value="Phage_holin_7_1"/>
    <property type="match status" value="1"/>
</dbReference>
<dbReference type="GeneID" id="64871157"/>
<sequence length="124" mass="12610">MNIALYSKAIVAFLVALASAASLKAGGPDHLSTLAFGDWIGIVGAALVSGGAVFAAPANKSKEEPAPALSPTEIVTGAVQQVVDARQQAQADLVAVTQVLKGAADVLPVFGDEARDLINKLPQY</sequence>